<dbReference type="InterPro" id="IPR055227">
    <property type="entry name" value="HRQ1_WHD"/>
</dbReference>
<proteinExistence type="predicted"/>
<dbReference type="PANTHER" id="PTHR47957:SF3">
    <property type="entry name" value="ATP-DEPENDENT HELICASE HRQ1"/>
    <property type="match status" value="1"/>
</dbReference>
<evidence type="ECO:0000256" key="3">
    <source>
        <dbReference type="SAM" id="MobiDB-lite"/>
    </source>
</evidence>
<dbReference type="Pfam" id="PF09369">
    <property type="entry name" value="MZB"/>
    <property type="match status" value="1"/>
</dbReference>
<dbReference type="GO" id="GO:0004386">
    <property type="term" value="F:helicase activity"/>
    <property type="evidence" value="ECO:0007669"/>
    <property type="project" value="UniProtKB-KW"/>
</dbReference>
<protein>
    <submittedName>
        <fullName evidence="6">ATP-dependent helicase</fullName>
    </submittedName>
</protein>
<gene>
    <name evidence="6" type="ORF">NCTC11535_02056</name>
</gene>
<dbReference type="CDD" id="cd18797">
    <property type="entry name" value="SF2_C_Hrq"/>
    <property type="match status" value="1"/>
</dbReference>
<organism evidence="6 7">
    <name type="scientific">Actinomyces bovis</name>
    <dbReference type="NCBI Taxonomy" id="1658"/>
    <lineage>
        <taxon>Bacteria</taxon>
        <taxon>Bacillati</taxon>
        <taxon>Actinomycetota</taxon>
        <taxon>Actinomycetes</taxon>
        <taxon>Actinomycetales</taxon>
        <taxon>Actinomycetaceae</taxon>
        <taxon>Actinomyces</taxon>
    </lineage>
</organism>
<reference evidence="6 7" key="1">
    <citation type="submission" date="2018-06" db="EMBL/GenBank/DDBJ databases">
        <authorList>
            <consortium name="Pathogen Informatics"/>
            <person name="Doyle S."/>
        </authorList>
    </citation>
    <scope>NUCLEOTIDE SEQUENCE [LARGE SCALE GENOMIC DNA]</scope>
    <source>
        <strain evidence="6 7">NCTC11535</strain>
    </source>
</reference>
<keyword evidence="7" id="KW-1185">Reference proteome</keyword>
<dbReference type="RefSeq" id="WP_111837225.1">
    <property type="nucleotide sequence ID" value="NZ_UAPQ01000010.1"/>
</dbReference>
<evidence type="ECO:0000259" key="4">
    <source>
        <dbReference type="PROSITE" id="PS51192"/>
    </source>
</evidence>
<dbReference type="InterPro" id="IPR001650">
    <property type="entry name" value="Helicase_C-like"/>
</dbReference>
<feature type="domain" description="Helicase ATP-binding" evidence="4">
    <location>
        <begin position="71"/>
        <end position="283"/>
    </location>
</feature>
<evidence type="ECO:0000256" key="1">
    <source>
        <dbReference type="ARBA" id="ARBA00022741"/>
    </source>
</evidence>
<dbReference type="SMART" id="SM00490">
    <property type="entry name" value="HELICc"/>
    <property type="match status" value="1"/>
</dbReference>
<dbReference type="Gene3D" id="3.40.50.300">
    <property type="entry name" value="P-loop containing nucleotide triphosphate hydrolases"/>
    <property type="match status" value="2"/>
</dbReference>
<dbReference type="Pfam" id="PF00271">
    <property type="entry name" value="Helicase_C"/>
    <property type="match status" value="1"/>
</dbReference>
<evidence type="ECO:0000313" key="7">
    <source>
        <dbReference type="Proteomes" id="UP000250006"/>
    </source>
</evidence>
<sequence>MSALPPPAPARDLTEVLSSIGARDGRLIHLERTPARAGHATDWPSWADPDLVAAYRQLGITAPWTHQVAAANALQAGQHTVVATGTGSGKSLAAWLPALSGVLAAQRLNAASTRISQHGRRPTTLYLSPTKALAADQAAALARLVTELELVQRRNDPELPAAALRTVRTGTCDGDTPLPERDWVRAHADVVLSNPDFLHFSLLPGHERWNRFLRSLRYVVVDECHAYRGVLGAHVALVLRRLLRLARRLQAGGPGPVVLCASATAAEPALTAARLIGVTPQEITAITEDGAPHGQRTLALWQPALKDPWDAWGAELAEAGGASAQGRVPVMGTAPAAHMGPESAAHPTPAAEIASRSETVPTPATASSALLADTEDADPAERRSAITEAAELLTDLLTVGARALVFVRSRRSAEVVAEHTRDLLSRSLPALMDSVAAYRGGYLPEERRTLETELRRGRLRALATTNALELGIDVSGLDAVIIAGWPGTRVSLGQQAGRAGRAGSDGVAVLIASDDPLDAYLVHHPQEVFTGPEATVFDPTNPYVLAPHLCAAASEAPLRQADLPLFGLPDSTLLDDLTARGALRRRPTGWFWNTALPGRAQDLTSLRGEGPPDVPIVEASTGTVIGTVDGSRADATVHPGAVYVHQGRVLLVEELTEEAALVRERPALGYRTRAKSESTVRILAQRERQDWDRGVVWAFGSVEVTSQVTGFMRLGPPGWEVLSQHPLELPEHTMPTAAVWWTVPAEQCAAVGVTPERLPGALHAAEHAAIGLLPLLATCDRWDIGGLSTALHPDTLTPTVFVHDGHAGGAGFAERGYRAGRRWLQATLETVEQCSCQAGCPSCVQSPKCGNNNDPLDKPGAVALLQLLLEAAPPDSHPLP</sequence>
<evidence type="ECO:0000313" key="6">
    <source>
        <dbReference type="EMBL" id="SPT54342.1"/>
    </source>
</evidence>
<dbReference type="EMBL" id="UAPQ01000010">
    <property type="protein sequence ID" value="SPT54342.1"/>
    <property type="molecule type" value="Genomic_DNA"/>
</dbReference>
<name>A0ABY1VSG0_9ACTO</name>
<keyword evidence="1" id="KW-0547">Nucleotide-binding</keyword>
<evidence type="ECO:0000256" key="2">
    <source>
        <dbReference type="ARBA" id="ARBA00022840"/>
    </source>
</evidence>
<keyword evidence="6" id="KW-0347">Helicase</keyword>
<dbReference type="Pfam" id="PF00270">
    <property type="entry name" value="DEAD"/>
    <property type="match status" value="1"/>
</dbReference>
<keyword evidence="6" id="KW-0378">Hydrolase</keyword>
<keyword evidence="2" id="KW-0067">ATP-binding</keyword>
<dbReference type="InterPro" id="IPR027417">
    <property type="entry name" value="P-loop_NTPase"/>
</dbReference>
<dbReference type="PROSITE" id="PS51194">
    <property type="entry name" value="HELICASE_CTER"/>
    <property type="match status" value="1"/>
</dbReference>
<dbReference type="PROSITE" id="PS51192">
    <property type="entry name" value="HELICASE_ATP_BIND_1"/>
    <property type="match status" value="1"/>
</dbReference>
<comment type="caution">
    <text evidence="6">The sequence shown here is derived from an EMBL/GenBank/DDBJ whole genome shotgun (WGS) entry which is preliminary data.</text>
</comment>
<dbReference type="SMART" id="SM00487">
    <property type="entry name" value="DEXDc"/>
    <property type="match status" value="1"/>
</dbReference>
<dbReference type="InterPro" id="IPR018973">
    <property type="entry name" value="MZB"/>
</dbReference>
<evidence type="ECO:0000259" key="5">
    <source>
        <dbReference type="PROSITE" id="PS51194"/>
    </source>
</evidence>
<dbReference type="SUPFAM" id="SSF52540">
    <property type="entry name" value="P-loop containing nucleoside triphosphate hydrolases"/>
    <property type="match status" value="1"/>
</dbReference>
<dbReference type="NCBIfam" id="TIGR03817">
    <property type="entry name" value="DECH_helic"/>
    <property type="match status" value="1"/>
</dbReference>
<feature type="domain" description="Helicase C-terminal" evidence="5">
    <location>
        <begin position="392"/>
        <end position="544"/>
    </location>
</feature>
<dbReference type="Proteomes" id="UP000250006">
    <property type="component" value="Unassembled WGS sequence"/>
</dbReference>
<dbReference type="InterPro" id="IPR014001">
    <property type="entry name" value="Helicase_ATP-bd"/>
</dbReference>
<dbReference type="InterPro" id="IPR022307">
    <property type="entry name" value="Helicase_put_actinobac"/>
</dbReference>
<dbReference type="PANTHER" id="PTHR47957">
    <property type="entry name" value="ATP-DEPENDENT HELICASE HRQ1"/>
    <property type="match status" value="1"/>
</dbReference>
<feature type="region of interest" description="Disordered" evidence="3">
    <location>
        <begin position="325"/>
        <end position="350"/>
    </location>
</feature>
<accession>A0ABY1VSG0</accession>
<dbReference type="InterPro" id="IPR011545">
    <property type="entry name" value="DEAD/DEAH_box_helicase_dom"/>
</dbReference>
<dbReference type="Pfam" id="PF22982">
    <property type="entry name" value="WHD_HRQ1"/>
    <property type="match status" value="1"/>
</dbReference>